<accession>A0A0K2UJD9</accession>
<sequence length="39" mass="4754">LQYLNRFKNLSFVEIPWAPECSYKRRGKTLRHSPKTLQF</sequence>
<dbReference type="EMBL" id="HACA01020435">
    <property type="protein sequence ID" value="CDW37796.1"/>
    <property type="molecule type" value="Transcribed_RNA"/>
</dbReference>
<reference evidence="1" key="1">
    <citation type="submission" date="2014-05" db="EMBL/GenBank/DDBJ databases">
        <authorList>
            <person name="Chronopoulou M."/>
        </authorList>
    </citation>
    <scope>NUCLEOTIDE SEQUENCE</scope>
    <source>
        <tissue evidence="1">Whole organism</tissue>
    </source>
</reference>
<evidence type="ECO:0000313" key="1">
    <source>
        <dbReference type="EMBL" id="CDW37796.1"/>
    </source>
</evidence>
<proteinExistence type="predicted"/>
<organism evidence="1">
    <name type="scientific">Lepeophtheirus salmonis</name>
    <name type="common">Salmon louse</name>
    <name type="synonym">Caligus salmonis</name>
    <dbReference type="NCBI Taxonomy" id="72036"/>
    <lineage>
        <taxon>Eukaryota</taxon>
        <taxon>Metazoa</taxon>
        <taxon>Ecdysozoa</taxon>
        <taxon>Arthropoda</taxon>
        <taxon>Crustacea</taxon>
        <taxon>Multicrustacea</taxon>
        <taxon>Hexanauplia</taxon>
        <taxon>Copepoda</taxon>
        <taxon>Siphonostomatoida</taxon>
        <taxon>Caligidae</taxon>
        <taxon>Lepeophtheirus</taxon>
    </lineage>
</organism>
<protein>
    <submittedName>
        <fullName evidence="1">Uncharacterized protein</fullName>
    </submittedName>
</protein>
<dbReference type="AlphaFoldDB" id="A0A0K2UJD9"/>
<name>A0A0K2UJD9_LEPSM</name>
<feature type="non-terminal residue" evidence="1">
    <location>
        <position position="1"/>
    </location>
</feature>